<feature type="non-terminal residue" evidence="10">
    <location>
        <position position="1"/>
    </location>
</feature>
<dbReference type="SUPFAM" id="SSF53756">
    <property type="entry name" value="UDP-Glycosyltransferase/glycogen phosphorylase"/>
    <property type="match status" value="1"/>
</dbReference>
<name>A0A401PU11_SCYTO</name>
<dbReference type="PANTHER" id="PTHR48043">
    <property type="entry name" value="EG:EG0003.4 PROTEIN-RELATED"/>
    <property type="match status" value="1"/>
</dbReference>
<keyword evidence="11" id="KW-1185">Reference proteome</keyword>
<dbReference type="InterPro" id="IPR050271">
    <property type="entry name" value="UDP-glycosyltransferase"/>
</dbReference>
<dbReference type="FunFam" id="3.40.50.2000:FF:000001">
    <property type="entry name" value="UDP-glucuronosyltransferase"/>
    <property type="match status" value="1"/>
</dbReference>
<comment type="similarity">
    <text evidence="2 8">Belongs to the UDP-glycosyltransferase family.</text>
</comment>
<dbReference type="Pfam" id="PF00201">
    <property type="entry name" value="UDPGT"/>
    <property type="match status" value="1"/>
</dbReference>
<sequence>HFVVVPRLSFSDTEEHSCCYSPSQDLDVTFAFNMESLAQKSRFQVAYTLGIIATLACPITQGANILVVPVDRSHWVNMRILVEELKLHGHTITVFYFSSSFYIKERPDLYQSIAVERPGSLRKNTSEQAVSHFVQNVIDTLQNGWTTWVIVKFQYAKMYFAQTCNNLIRELIIAIYENKKLLKQLESAHFDLVLTDPAIPTGSMLAYSLKLPLVYNVRWLNSGDAHFHFAPSPPSYVPISGSRLTDKMSFLQRTQNVILNLLSLLISKFLTNPMYNELCHRYLGPDTDIETILLRADVWLMRVDFIFEFPRPTMPNIVYIGGFQCKPSKPLAAEFEEFVQSSGEHGIIVMSLGTFVSSLPMQITMKIAEAFAQVPQKVIWRHDGKIPPNLGNNTLLAKWIPQNDLLGHPKIRAFVAHGGINGVYEAIYHGVPVVGIPLFYDQFDNLHRLETRGAAKVINVAAMQSTELLQALNEVINNTSYRDNMQKLSALHRDQPESPMERAIFWIEYVARHKGAAHLRSESYRLPWYVYYCVDVMFFVLNVLLKVATLTVLLLKKLCNIAGGKKQKTQ</sequence>
<dbReference type="EMBL" id="BFAA01008835">
    <property type="protein sequence ID" value="GCB76607.1"/>
    <property type="molecule type" value="Genomic_DNA"/>
</dbReference>
<dbReference type="InterPro" id="IPR002213">
    <property type="entry name" value="UDP_glucos_trans"/>
</dbReference>
<dbReference type="Proteomes" id="UP000288216">
    <property type="component" value="Unassembled WGS sequence"/>
</dbReference>
<keyword evidence="6 9" id="KW-1133">Transmembrane helix</keyword>
<dbReference type="CDD" id="cd03784">
    <property type="entry name" value="GT1_Gtf-like"/>
    <property type="match status" value="1"/>
</dbReference>
<comment type="caution">
    <text evidence="10">The sequence shown here is derived from an EMBL/GenBank/DDBJ whole genome shotgun (WGS) entry which is preliminary data.</text>
</comment>
<evidence type="ECO:0000313" key="11">
    <source>
        <dbReference type="Proteomes" id="UP000288216"/>
    </source>
</evidence>
<dbReference type="GO" id="GO:0008194">
    <property type="term" value="F:UDP-glycosyltransferase activity"/>
    <property type="evidence" value="ECO:0007669"/>
    <property type="project" value="InterPro"/>
</dbReference>
<reference evidence="10 11" key="1">
    <citation type="journal article" date="2018" name="Nat. Ecol. Evol.">
        <title>Shark genomes provide insights into elasmobranch evolution and the origin of vertebrates.</title>
        <authorList>
            <person name="Hara Y"/>
            <person name="Yamaguchi K"/>
            <person name="Onimaru K"/>
            <person name="Kadota M"/>
            <person name="Koyanagi M"/>
            <person name="Keeley SD"/>
            <person name="Tatsumi K"/>
            <person name="Tanaka K"/>
            <person name="Motone F"/>
            <person name="Kageyama Y"/>
            <person name="Nozu R"/>
            <person name="Adachi N"/>
            <person name="Nishimura O"/>
            <person name="Nakagawa R"/>
            <person name="Tanegashima C"/>
            <person name="Kiyatake I"/>
            <person name="Matsumoto R"/>
            <person name="Murakumo K"/>
            <person name="Nishida K"/>
            <person name="Terakita A"/>
            <person name="Kuratani S"/>
            <person name="Sato K"/>
            <person name="Hyodo S Kuraku.S."/>
        </authorList>
    </citation>
    <scope>NUCLEOTIDE SEQUENCE [LARGE SCALE GENOMIC DNA]</scope>
</reference>
<proteinExistence type="inferred from homology"/>
<evidence type="ECO:0000256" key="9">
    <source>
        <dbReference type="SAM" id="Phobius"/>
    </source>
</evidence>
<comment type="subcellular location">
    <subcellularLocation>
        <location evidence="1">Membrane</location>
    </subcellularLocation>
</comment>
<keyword evidence="3 8" id="KW-0328">Glycosyltransferase</keyword>
<organism evidence="10 11">
    <name type="scientific">Scyliorhinus torazame</name>
    <name type="common">Cloudy catshark</name>
    <name type="synonym">Catulus torazame</name>
    <dbReference type="NCBI Taxonomy" id="75743"/>
    <lineage>
        <taxon>Eukaryota</taxon>
        <taxon>Metazoa</taxon>
        <taxon>Chordata</taxon>
        <taxon>Craniata</taxon>
        <taxon>Vertebrata</taxon>
        <taxon>Chondrichthyes</taxon>
        <taxon>Elasmobranchii</taxon>
        <taxon>Galeomorphii</taxon>
        <taxon>Galeoidea</taxon>
        <taxon>Carcharhiniformes</taxon>
        <taxon>Scyliorhinidae</taxon>
        <taxon>Scyliorhinus</taxon>
    </lineage>
</organism>
<evidence type="ECO:0000256" key="2">
    <source>
        <dbReference type="ARBA" id="ARBA00009995"/>
    </source>
</evidence>
<evidence type="ECO:0000256" key="3">
    <source>
        <dbReference type="ARBA" id="ARBA00022676"/>
    </source>
</evidence>
<dbReference type="STRING" id="75743.A0A401PU11"/>
<feature type="transmembrane region" description="Helical" evidence="9">
    <location>
        <begin position="528"/>
        <end position="555"/>
    </location>
</feature>
<accession>A0A401PU11</accession>
<keyword evidence="7 9" id="KW-0472">Membrane</keyword>
<keyword evidence="4 8" id="KW-0808">Transferase</keyword>
<evidence type="ECO:0000256" key="4">
    <source>
        <dbReference type="ARBA" id="ARBA00022679"/>
    </source>
</evidence>
<dbReference type="OMA" id="EMFSAMF"/>
<evidence type="ECO:0000256" key="5">
    <source>
        <dbReference type="ARBA" id="ARBA00022692"/>
    </source>
</evidence>
<dbReference type="AlphaFoldDB" id="A0A401PU11"/>
<dbReference type="PANTHER" id="PTHR48043:SF32">
    <property type="entry name" value="UDP-GLUCURONOSYLTRANSFERASE"/>
    <property type="match status" value="1"/>
</dbReference>
<evidence type="ECO:0000256" key="6">
    <source>
        <dbReference type="ARBA" id="ARBA00022989"/>
    </source>
</evidence>
<gene>
    <name evidence="10" type="ORF">scyTo_0015519</name>
</gene>
<evidence type="ECO:0000256" key="1">
    <source>
        <dbReference type="ARBA" id="ARBA00004370"/>
    </source>
</evidence>
<keyword evidence="5 9" id="KW-0812">Transmembrane</keyword>
<dbReference type="PROSITE" id="PS00375">
    <property type="entry name" value="UDPGT"/>
    <property type="match status" value="1"/>
</dbReference>
<dbReference type="InterPro" id="IPR035595">
    <property type="entry name" value="UDP_glycos_trans_CS"/>
</dbReference>
<dbReference type="Gene3D" id="3.40.50.2000">
    <property type="entry name" value="Glycogen Phosphorylase B"/>
    <property type="match status" value="1"/>
</dbReference>
<protein>
    <submittedName>
        <fullName evidence="10">Uncharacterized protein</fullName>
    </submittedName>
</protein>
<evidence type="ECO:0000256" key="7">
    <source>
        <dbReference type="ARBA" id="ARBA00023136"/>
    </source>
</evidence>
<dbReference type="GO" id="GO:0016020">
    <property type="term" value="C:membrane"/>
    <property type="evidence" value="ECO:0007669"/>
    <property type="project" value="UniProtKB-SubCell"/>
</dbReference>
<evidence type="ECO:0000256" key="8">
    <source>
        <dbReference type="RuleBase" id="RU003718"/>
    </source>
</evidence>
<dbReference type="OrthoDB" id="5835829at2759"/>
<evidence type="ECO:0000313" key="10">
    <source>
        <dbReference type="EMBL" id="GCB76607.1"/>
    </source>
</evidence>